<feature type="coiled-coil region" evidence="1">
    <location>
        <begin position="283"/>
        <end position="310"/>
    </location>
</feature>
<protein>
    <submittedName>
        <fullName evidence="3">Uncharacterized protein</fullName>
    </submittedName>
</protein>
<accession>A0A9N9SP39</accession>
<dbReference type="OrthoDB" id="6708928at2759"/>
<gene>
    <name evidence="3" type="ORF">DIABBA_LOCUS677</name>
</gene>
<dbReference type="Proteomes" id="UP001153709">
    <property type="component" value="Chromosome 1"/>
</dbReference>
<feature type="region of interest" description="Disordered" evidence="2">
    <location>
        <begin position="686"/>
        <end position="705"/>
    </location>
</feature>
<feature type="coiled-coil region" evidence="1">
    <location>
        <begin position="4"/>
        <end position="134"/>
    </location>
</feature>
<name>A0A9N9SP39_DIABA</name>
<dbReference type="AlphaFoldDB" id="A0A9N9SP39"/>
<evidence type="ECO:0000256" key="1">
    <source>
        <dbReference type="SAM" id="Coils"/>
    </source>
</evidence>
<feature type="coiled-coil region" evidence="1">
    <location>
        <begin position="176"/>
        <end position="257"/>
    </location>
</feature>
<evidence type="ECO:0000313" key="4">
    <source>
        <dbReference type="Proteomes" id="UP001153709"/>
    </source>
</evidence>
<evidence type="ECO:0000256" key="2">
    <source>
        <dbReference type="SAM" id="MobiDB-lite"/>
    </source>
</evidence>
<organism evidence="3 4">
    <name type="scientific">Diabrotica balteata</name>
    <name type="common">Banded cucumber beetle</name>
    <dbReference type="NCBI Taxonomy" id="107213"/>
    <lineage>
        <taxon>Eukaryota</taxon>
        <taxon>Metazoa</taxon>
        <taxon>Ecdysozoa</taxon>
        <taxon>Arthropoda</taxon>
        <taxon>Hexapoda</taxon>
        <taxon>Insecta</taxon>
        <taxon>Pterygota</taxon>
        <taxon>Neoptera</taxon>
        <taxon>Endopterygota</taxon>
        <taxon>Coleoptera</taxon>
        <taxon>Polyphaga</taxon>
        <taxon>Cucujiformia</taxon>
        <taxon>Chrysomeloidea</taxon>
        <taxon>Chrysomelidae</taxon>
        <taxon>Galerucinae</taxon>
        <taxon>Diabroticina</taxon>
        <taxon>Diabroticites</taxon>
        <taxon>Diabrotica</taxon>
    </lineage>
</organism>
<dbReference type="EMBL" id="OU898276">
    <property type="protein sequence ID" value="CAG9826573.1"/>
    <property type="molecule type" value="Genomic_DNA"/>
</dbReference>
<proteinExistence type="predicted"/>
<evidence type="ECO:0000313" key="3">
    <source>
        <dbReference type="EMBL" id="CAG9826573.1"/>
    </source>
</evidence>
<keyword evidence="4" id="KW-1185">Reference proteome</keyword>
<keyword evidence="1" id="KW-0175">Coiled coil</keyword>
<feature type="coiled-coil region" evidence="1">
    <location>
        <begin position="377"/>
        <end position="474"/>
    </location>
</feature>
<reference evidence="3" key="1">
    <citation type="submission" date="2022-01" db="EMBL/GenBank/DDBJ databases">
        <authorList>
            <person name="King R."/>
        </authorList>
    </citation>
    <scope>NUCLEOTIDE SEQUENCE</scope>
</reference>
<sequence length="751" mass="87718">MKHKKIMQNQNQFLESMLIRLLDEAKKLSNDKELPVSPEEERSNKTLKKEIEKLIIENKKIQKLRSKNIKIKEDRTQKKARCLTILENNVSEIEDLSKQIESLSLKKQKYKEEIAKLRNSLTKKDETIKNLKANKNTSDINSGTKDCPHDNIDLREQLDRCKKQYCKKEKSYIKQIEDYKQESQKFKQLYENLKSEKALDKLEQNCFIRSEEPSDLHKLTQKLKCLEKELEASTLELAEYEEENKCYCQKIETLLKTIKCLQEAKLRSEQDSAEYCERVSRLRTEFQKICEEKNKDIQELNKKLQVMKNHEKEIIDLMADKDEEIKLLKERIFQLDSDNKKYVVMESKYKECQQEYETYINHLNASQKLLTETYSKLDSCDKIINDLKNRNNTLEEKISELQFSLDEKVNGIANWEIKINELQCANLKLNKELKTKESAIRSLETCLQRSNRILENCEKEMNFVEERNQLFTNEMCQLKSRLEADLLQNQYSTVQCKDMDRDNDKSYSDENSDTEISNLKNKYDDLLTTAAARENDIEYIKSQIVKCFGKEVCQYTPTSGNEQSEIGNMPFNRTIQLGKSLSHGNENHFLKRPESRWGSRMEYQKCKPRSRSPKMSLYFRAKSSPGKKVTHILRVRSFSAPSFCRNWDATTVTEAAIDILNPFSMSGSKSADEYSEAGSLSKHVRGLTVSHKRQQNDVRSVKSDSSLEDNLIKPIEAASSSTSTRSPCTCMSVISRRYSLDRPSRKHCGCR</sequence>